<keyword evidence="2" id="KW-1185">Reference proteome</keyword>
<protein>
    <submittedName>
        <fullName evidence="1">Uncharacterized protein</fullName>
    </submittedName>
</protein>
<dbReference type="AlphaFoldDB" id="X6M4E9"/>
<reference evidence="1 2" key="1">
    <citation type="journal article" date="2013" name="Curr. Biol.">
        <title>The Genome of the Foraminiferan Reticulomyxa filosa.</title>
        <authorList>
            <person name="Glockner G."/>
            <person name="Hulsmann N."/>
            <person name="Schleicher M."/>
            <person name="Noegel A.A."/>
            <person name="Eichinger L."/>
            <person name="Gallinger C."/>
            <person name="Pawlowski J."/>
            <person name="Sierra R."/>
            <person name="Euteneuer U."/>
            <person name="Pillet L."/>
            <person name="Moustafa A."/>
            <person name="Platzer M."/>
            <person name="Groth M."/>
            <person name="Szafranski K."/>
            <person name="Schliwa M."/>
        </authorList>
    </citation>
    <scope>NUCLEOTIDE SEQUENCE [LARGE SCALE GENOMIC DNA]</scope>
</reference>
<proteinExistence type="predicted"/>
<gene>
    <name evidence="1" type="ORF">RFI_29048</name>
</gene>
<evidence type="ECO:0000313" key="1">
    <source>
        <dbReference type="EMBL" id="ETO08342.1"/>
    </source>
</evidence>
<sequence length="97" mass="11459">MLMKRIIITQGQHMLIQQRQSVYTKIGHLIDPNLTIHTLLCVVPLCDAMKEYVWPFGQLSALNEKQYIRTTTKQTKDKFNNNAVIYKKIQQWELKII</sequence>
<evidence type="ECO:0000313" key="2">
    <source>
        <dbReference type="Proteomes" id="UP000023152"/>
    </source>
</evidence>
<dbReference type="Proteomes" id="UP000023152">
    <property type="component" value="Unassembled WGS sequence"/>
</dbReference>
<name>X6M4E9_RETFI</name>
<organism evidence="1 2">
    <name type="scientific">Reticulomyxa filosa</name>
    <dbReference type="NCBI Taxonomy" id="46433"/>
    <lineage>
        <taxon>Eukaryota</taxon>
        <taxon>Sar</taxon>
        <taxon>Rhizaria</taxon>
        <taxon>Retaria</taxon>
        <taxon>Foraminifera</taxon>
        <taxon>Monothalamids</taxon>
        <taxon>Reticulomyxidae</taxon>
        <taxon>Reticulomyxa</taxon>
    </lineage>
</organism>
<accession>X6M4E9</accession>
<comment type="caution">
    <text evidence="1">The sequence shown here is derived from an EMBL/GenBank/DDBJ whole genome shotgun (WGS) entry which is preliminary data.</text>
</comment>
<dbReference type="EMBL" id="ASPP01025132">
    <property type="protein sequence ID" value="ETO08342.1"/>
    <property type="molecule type" value="Genomic_DNA"/>
</dbReference>